<evidence type="ECO:0000256" key="1">
    <source>
        <dbReference type="SAM" id="MobiDB-lite"/>
    </source>
</evidence>
<dbReference type="Proteomes" id="UP000095544">
    <property type="component" value="Unassembled WGS sequence"/>
</dbReference>
<evidence type="ECO:0000313" key="2">
    <source>
        <dbReference type="EMBL" id="CUO90484.1"/>
    </source>
</evidence>
<organism evidence="2 3">
    <name type="scientific">Faecalicatena contorta</name>
    <dbReference type="NCBI Taxonomy" id="39482"/>
    <lineage>
        <taxon>Bacteria</taxon>
        <taxon>Bacillati</taxon>
        <taxon>Bacillota</taxon>
        <taxon>Clostridia</taxon>
        <taxon>Lachnospirales</taxon>
        <taxon>Lachnospiraceae</taxon>
        <taxon>Faecalicatena</taxon>
    </lineage>
</organism>
<gene>
    <name evidence="2" type="ORF">ERS852491_03674</name>
</gene>
<dbReference type="AlphaFoldDB" id="A0A174IT10"/>
<dbReference type="EMBL" id="CYZU01000042">
    <property type="protein sequence ID" value="CUO90484.1"/>
    <property type="molecule type" value="Genomic_DNA"/>
</dbReference>
<proteinExistence type="predicted"/>
<protein>
    <submittedName>
        <fullName evidence="2">Uncharacterized protein</fullName>
    </submittedName>
</protein>
<accession>A0A174IT10</accession>
<name>A0A174IT10_9FIRM</name>
<reference evidence="2 3" key="1">
    <citation type="submission" date="2015-09" db="EMBL/GenBank/DDBJ databases">
        <authorList>
            <consortium name="Pathogen Informatics"/>
        </authorList>
    </citation>
    <scope>NUCLEOTIDE SEQUENCE [LARGE SCALE GENOMIC DNA]</scope>
    <source>
        <strain evidence="2 3">2789STDY5834876</strain>
    </source>
</reference>
<evidence type="ECO:0000313" key="3">
    <source>
        <dbReference type="Proteomes" id="UP000095544"/>
    </source>
</evidence>
<feature type="region of interest" description="Disordered" evidence="1">
    <location>
        <begin position="49"/>
        <end position="74"/>
    </location>
</feature>
<sequence length="100" mass="11045">MGMREGYRYNRMKKHRLGYCAFDQYISSSPHLILQRICLHSQFDPLLPSKPLPSAKINPNSRPDGPSLTGAEGVPEGETLQAFLSGIESAVVSLDKNRTG</sequence>